<evidence type="ECO:0000256" key="6">
    <source>
        <dbReference type="SAM" id="SignalP"/>
    </source>
</evidence>
<dbReference type="Proteomes" id="UP000664317">
    <property type="component" value="Unassembled WGS sequence"/>
</dbReference>
<proteinExistence type="inferred from homology"/>
<dbReference type="Gene3D" id="3.40.50.1820">
    <property type="entry name" value="alpha/beta hydrolase"/>
    <property type="match status" value="1"/>
</dbReference>
<feature type="signal peptide" evidence="6">
    <location>
        <begin position="1"/>
        <end position="20"/>
    </location>
</feature>
<feature type="chain" id="PRO_5046582168" evidence="6">
    <location>
        <begin position="21"/>
        <end position="390"/>
    </location>
</feature>
<keyword evidence="2" id="KW-0677">Repeat</keyword>
<reference evidence="7 8" key="1">
    <citation type="submission" date="2021-03" db="EMBL/GenBank/DDBJ databases">
        <title>novel species isolated from a fishpond in China.</title>
        <authorList>
            <person name="Lu H."/>
            <person name="Cai Z."/>
        </authorList>
    </citation>
    <scope>NUCLEOTIDE SEQUENCE [LARGE SCALE GENOMIC DNA]</scope>
    <source>
        <strain evidence="7 8">H41</strain>
    </source>
</reference>
<dbReference type="InterPro" id="IPR000801">
    <property type="entry name" value="Esterase-like"/>
</dbReference>
<dbReference type="Pfam" id="PF00756">
    <property type="entry name" value="Esterase"/>
    <property type="match status" value="1"/>
</dbReference>
<feature type="repeat" description="TPR" evidence="5">
    <location>
        <begin position="343"/>
        <end position="376"/>
    </location>
</feature>
<name>A0ABS3C1I3_9BACT</name>
<evidence type="ECO:0000256" key="4">
    <source>
        <dbReference type="ARBA" id="ARBA00022803"/>
    </source>
</evidence>
<dbReference type="InterPro" id="IPR011990">
    <property type="entry name" value="TPR-like_helical_dom_sf"/>
</dbReference>
<evidence type="ECO:0000256" key="2">
    <source>
        <dbReference type="ARBA" id="ARBA00022737"/>
    </source>
</evidence>
<dbReference type="PROSITE" id="PS50005">
    <property type="entry name" value="TPR"/>
    <property type="match status" value="1"/>
</dbReference>
<dbReference type="InterPro" id="IPR019734">
    <property type="entry name" value="TPR_rpt"/>
</dbReference>
<gene>
    <name evidence="7" type="ORF">J0A68_08455</name>
</gene>
<evidence type="ECO:0000313" key="8">
    <source>
        <dbReference type="Proteomes" id="UP000664317"/>
    </source>
</evidence>
<dbReference type="PANTHER" id="PTHR40841">
    <property type="entry name" value="SIDEROPHORE TRIACETYLFUSARININE C ESTERASE"/>
    <property type="match status" value="1"/>
</dbReference>
<dbReference type="InterPro" id="IPR029058">
    <property type="entry name" value="AB_hydrolase_fold"/>
</dbReference>
<organism evidence="7 8">
    <name type="scientific">Algoriphagus oliviformis</name>
    <dbReference type="NCBI Taxonomy" id="2811231"/>
    <lineage>
        <taxon>Bacteria</taxon>
        <taxon>Pseudomonadati</taxon>
        <taxon>Bacteroidota</taxon>
        <taxon>Cytophagia</taxon>
        <taxon>Cytophagales</taxon>
        <taxon>Cyclobacteriaceae</taxon>
        <taxon>Algoriphagus</taxon>
    </lineage>
</organism>
<dbReference type="Pfam" id="PF07719">
    <property type="entry name" value="TPR_2"/>
    <property type="match status" value="1"/>
</dbReference>
<dbReference type="EMBL" id="JAFKCT010000003">
    <property type="protein sequence ID" value="MBN7810983.1"/>
    <property type="molecule type" value="Genomic_DNA"/>
</dbReference>
<evidence type="ECO:0000313" key="7">
    <source>
        <dbReference type="EMBL" id="MBN7810983.1"/>
    </source>
</evidence>
<dbReference type="SUPFAM" id="SSF53474">
    <property type="entry name" value="alpha/beta-Hydrolases"/>
    <property type="match status" value="1"/>
</dbReference>
<accession>A0ABS3C1I3</accession>
<dbReference type="PANTHER" id="PTHR40841:SF2">
    <property type="entry name" value="SIDEROPHORE-DEGRADING ESTERASE (EUROFUNG)"/>
    <property type="match status" value="1"/>
</dbReference>
<keyword evidence="4 5" id="KW-0802">TPR repeat</keyword>
<dbReference type="InterPro" id="IPR013105">
    <property type="entry name" value="TPR_2"/>
</dbReference>
<dbReference type="Gene3D" id="1.25.40.10">
    <property type="entry name" value="Tetratricopeptide repeat domain"/>
    <property type="match status" value="1"/>
</dbReference>
<dbReference type="SUPFAM" id="SSF48452">
    <property type="entry name" value="TPR-like"/>
    <property type="match status" value="1"/>
</dbReference>
<evidence type="ECO:0000256" key="5">
    <source>
        <dbReference type="PROSITE-ProRule" id="PRU00339"/>
    </source>
</evidence>
<evidence type="ECO:0000256" key="3">
    <source>
        <dbReference type="ARBA" id="ARBA00022801"/>
    </source>
</evidence>
<keyword evidence="6" id="KW-0732">Signal</keyword>
<protein>
    <submittedName>
        <fullName evidence="7">Tetratricopeptide repeat protein</fullName>
    </submittedName>
</protein>
<comment type="similarity">
    <text evidence="1">Belongs to the esterase D family.</text>
</comment>
<dbReference type="SMART" id="SM00028">
    <property type="entry name" value="TPR"/>
    <property type="match status" value="1"/>
</dbReference>
<sequence>MSKNVIVVLFFLLGLSQAKSQDLGQIVIGTKHSITSNILSEEREYWISLPDSYNDPQSSYKRYPVLVVLDGNLHFRTVATMTNYMSSDVYGSRDIPEMIVVAIQNVDRRRDFTPDKIITVRENNTGGGDRFMGFLEDELLPELDKKFRTAPYRILYGHSLGGLLASHAYMRKETLFNSFIAVDPSFGTWDSETMDKKLDSLTDRSFERFIYIATANWGKRNIRNRDRHVRFYEALNSKCEGKLPAKLEYFEDEDHSSVPVVAFHNGISAIFEGYGISYRDVESTEQLIQHFQELSKRLSWNFLPPEYLVNQLGYRMIQSASDGDRSKALEYFTMNVENYPESSNAHDSLGEAHETLGNTEKALEHYIKSLELDPGNEHAEMKIKELERVN</sequence>
<dbReference type="PROSITE" id="PS50293">
    <property type="entry name" value="TPR_REGION"/>
    <property type="match status" value="1"/>
</dbReference>
<comment type="caution">
    <text evidence="7">The sequence shown here is derived from an EMBL/GenBank/DDBJ whole genome shotgun (WGS) entry which is preliminary data.</text>
</comment>
<keyword evidence="8" id="KW-1185">Reference proteome</keyword>
<keyword evidence="3" id="KW-0378">Hydrolase</keyword>
<dbReference type="InterPro" id="IPR052558">
    <property type="entry name" value="Siderophore_Hydrolase_D"/>
</dbReference>
<evidence type="ECO:0000256" key="1">
    <source>
        <dbReference type="ARBA" id="ARBA00005622"/>
    </source>
</evidence>